<evidence type="ECO:0000259" key="3">
    <source>
        <dbReference type="PROSITE" id="PS51123"/>
    </source>
</evidence>
<dbReference type="PROSITE" id="PS51123">
    <property type="entry name" value="OMPA_2"/>
    <property type="match status" value="1"/>
</dbReference>
<keyword evidence="5" id="KW-1185">Reference proteome</keyword>
<dbReference type="PANTHER" id="PTHR18964:SF149">
    <property type="entry name" value="BIFUNCTIONAL UDP-N-ACETYLGLUCOSAMINE 2-EPIMERASE_N-ACETYLMANNOSAMINE KINASE"/>
    <property type="match status" value="1"/>
</dbReference>
<dbReference type="InterPro" id="IPR006665">
    <property type="entry name" value="OmpA-like"/>
</dbReference>
<dbReference type="Pfam" id="PF00480">
    <property type="entry name" value="ROK"/>
    <property type="match status" value="1"/>
</dbReference>
<organism evidence="4 5">
    <name type="scientific">Stella humosa</name>
    <dbReference type="NCBI Taxonomy" id="94"/>
    <lineage>
        <taxon>Bacteria</taxon>
        <taxon>Pseudomonadati</taxon>
        <taxon>Pseudomonadota</taxon>
        <taxon>Alphaproteobacteria</taxon>
        <taxon>Rhodospirillales</taxon>
        <taxon>Stellaceae</taxon>
        <taxon>Stella</taxon>
    </lineage>
</organism>
<dbReference type="InterPro" id="IPR043129">
    <property type="entry name" value="ATPase_NBD"/>
</dbReference>
<keyword evidence="2" id="KW-0472">Membrane</keyword>
<keyword evidence="4" id="KW-0418">Kinase</keyword>
<dbReference type="EMBL" id="RJKX01000018">
    <property type="protein sequence ID" value="ROP81247.1"/>
    <property type="molecule type" value="Genomic_DNA"/>
</dbReference>
<dbReference type="GO" id="GO:0016020">
    <property type="term" value="C:membrane"/>
    <property type="evidence" value="ECO:0007669"/>
    <property type="project" value="UniProtKB-UniRule"/>
</dbReference>
<dbReference type="GO" id="GO:0016301">
    <property type="term" value="F:kinase activity"/>
    <property type="evidence" value="ECO:0007669"/>
    <property type="project" value="UniProtKB-KW"/>
</dbReference>
<reference evidence="4 5" key="1">
    <citation type="submission" date="2018-11" db="EMBL/GenBank/DDBJ databases">
        <title>Genomic Encyclopedia of Type Strains, Phase IV (KMG-IV): sequencing the most valuable type-strain genomes for metagenomic binning, comparative biology and taxonomic classification.</title>
        <authorList>
            <person name="Goeker M."/>
        </authorList>
    </citation>
    <scope>NUCLEOTIDE SEQUENCE [LARGE SCALE GENOMIC DNA]</scope>
    <source>
        <strain evidence="4 5">DSM 5900</strain>
    </source>
</reference>
<comment type="similarity">
    <text evidence="1">Belongs to the ROK (NagC/XylR) family.</text>
</comment>
<dbReference type="OrthoDB" id="49685at2"/>
<comment type="caution">
    <text evidence="4">The sequence shown here is derived from an EMBL/GenBank/DDBJ whole genome shotgun (WGS) entry which is preliminary data.</text>
</comment>
<accession>A0A3N1KPH5</accession>
<dbReference type="AlphaFoldDB" id="A0A3N1KPH5"/>
<proteinExistence type="inferred from homology"/>
<dbReference type="SUPFAM" id="SSF53067">
    <property type="entry name" value="Actin-like ATPase domain"/>
    <property type="match status" value="1"/>
</dbReference>
<dbReference type="SUPFAM" id="SSF46785">
    <property type="entry name" value="Winged helix' DNA-binding domain"/>
    <property type="match status" value="1"/>
</dbReference>
<dbReference type="InterPro" id="IPR036390">
    <property type="entry name" value="WH_DNA-bd_sf"/>
</dbReference>
<evidence type="ECO:0000313" key="5">
    <source>
        <dbReference type="Proteomes" id="UP000278222"/>
    </source>
</evidence>
<dbReference type="PANTHER" id="PTHR18964">
    <property type="entry name" value="ROK (REPRESSOR, ORF, KINASE) FAMILY"/>
    <property type="match status" value="1"/>
</dbReference>
<name>A0A3N1KPH5_9PROT</name>
<dbReference type="InterPro" id="IPR036388">
    <property type="entry name" value="WH-like_DNA-bd_sf"/>
</dbReference>
<dbReference type="InterPro" id="IPR000600">
    <property type="entry name" value="ROK"/>
</dbReference>
<gene>
    <name evidence="4" type="ORF">EDC65_5103</name>
</gene>
<protein>
    <submittedName>
        <fullName evidence="4">Putative NBD/HSP70 family sugar kinase</fullName>
    </submittedName>
</protein>
<dbReference type="Proteomes" id="UP000278222">
    <property type="component" value="Unassembled WGS sequence"/>
</dbReference>
<dbReference type="RefSeq" id="WP_123694977.1">
    <property type="nucleotide sequence ID" value="NZ_AP019700.1"/>
</dbReference>
<dbReference type="Gene3D" id="1.10.10.10">
    <property type="entry name" value="Winged helix-like DNA-binding domain superfamily/Winged helix DNA-binding domain"/>
    <property type="match status" value="1"/>
</dbReference>
<sequence>MALAGTNLEHARSYNRRVVVETVRTSGAISRAEIARATGLSAQTVSNIAEELLGAGLLVASGRRTGGRGQPPIELAINPGGGFTIGLSLDHRRLVAVLVDLAGERRAEVEIATAAPTPAAALPLMADAVARLRRAGRVEGARILGAGVVMPTLFEAGSPVSFGPTSLPAWDGFPLTERLSALLEMPVLVENDATAAAVGERLYGAGRDLRDFVYVYFGVGLGAGIITGGQPHRGAGGRAGELGHMVVVPGGRPCLCGNHGCLERYVSLAAAHAAVAGPDADASDIDPARLEAAFLAGEPTLDAWLSDAAGHFRAALANIENLLDPETVILGGLLPPAMRRTFLARLEPLPPSVAARPGRAMPRLIEAGLGPETPALGAAALPLFHRLAPRLATGAAGGASAFDF</sequence>
<evidence type="ECO:0000256" key="1">
    <source>
        <dbReference type="ARBA" id="ARBA00006479"/>
    </source>
</evidence>
<evidence type="ECO:0000313" key="4">
    <source>
        <dbReference type="EMBL" id="ROP81247.1"/>
    </source>
</evidence>
<keyword evidence="4" id="KW-0808">Transferase</keyword>
<dbReference type="Gene3D" id="3.30.420.40">
    <property type="match status" value="2"/>
</dbReference>
<feature type="domain" description="OmpA-like" evidence="3">
    <location>
        <begin position="1"/>
        <end position="26"/>
    </location>
</feature>
<evidence type="ECO:0000256" key="2">
    <source>
        <dbReference type="PROSITE-ProRule" id="PRU00473"/>
    </source>
</evidence>